<dbReference type="Proteomes" id="UP000821865">
    <property type="component" value="Chromosome 3"/>
</dbReference>
<keyword evidence="2" id="KW-1185">Reference proteome</keyword>
<name>A0ACB8D311_DERSI</name>
<evidence type="ECO:0000313" key="1">
    <source>
        <dbReference type="EMBL" id="KAH7958649.1"/>
    </source>
</evidence>
<organism evidence="1 2">
    <name type="scientific">Dermacentor silvarum</name>
    <name type="common">Tick</name>
    <dbReference type="NCBI Taxonomy" id="543639"/>
    <lineage>
        <taxon>Eukaryota</taxon>
        <taxon>Metazoa</taxon>
        <taxon>Ecdysozoa</taxon>
        <taxon>Arthropoda</taxon>
        <taxon>Chelicerata</taxon>
        <taxon>Arachnida</taxon>
        <taxon>Acari</taxon>
        <taxon>Parasitiformes</taxon>
        <taxon>Ixodida</taxon>
        <taxon>Ixodoidea</taxon>
        <taxon>Ixodidae</taxon>
        <taxon>Rhipicephalinae</taxon>
        <taxon>Dermacentor</taxon>
    </lineage>
</organism>
<protein>
    <submittedName>
        <fullName evidence="1">Uncharacterized protein</fullName>
    </submittedName>
</protein>
<sequence length="244" mass="26989">MKEAADSASSFGLRRRSPSSYGKRFSQDSQKRFVAALPGSVYTCSRTQHFPRMFWTPYALDPSFAFPQNLMARKHCPWGPQQVCPFSEDVRRKGSREGGCGTIPGMIRCMDGSLIAIITHKGESGYPLESWCLTPVPGHPPKQTAEGMYNTAHAAMRSVVERSIRLLKSRFHCRQRYRTLLYEAERAANIVAACAVLHNLRLSEGNVEDSDGSDDDSRSSSSSSELDSNGDSYHTVCPETGGLD</sequence>
<evidence type="ECO:0000313" key="2">
    <source>
        <dbReference type="Proteomes" id="UP000821865"/>
    </source>
</evidence>
<proteinExistence type="predicted"/>
<accession>A0ACB8D311</accession>
<dbReference type="EMBL" id="CM023472">
    <property type="protein sequence ID" value="KAH7958649.1"/>
    <property type="molecule type" value="Genomic_DNA"/>
</dbReference>
<gene>
    <name evidence="1" type="ORF">HPB49_003806</name>
</gene>
<reference evidence="1" key="1">
    <citation type="submission" date="2020-05" db="EMBL/GenBank/DDBJ databases">
        <title>Large-scale comparative analyses of tick genomes elucidate their genetic diversity and vector capacities.</title>
        <authorList>
            <person name="Jia N."/>
            <person name="Wang J."/>
            <person name="Shi W."/>
            <person name="Du L."/>
            <person name="Sun Y."/>
            <person name="Zhan W."/>
            <person name="Jiang J."/>
            <person name="Wang Q."/>
            <person name="Zhang B."/>
            <person name="Ji P."/>
            <person name="Sakyi L.B."/>
            <person name="Cui X."/>
            <person name="Yuan T."/>
            <person name="Jiang B."/>
            <person name="Yang W."/>
            <person name="Lam T.T.-Y."/>
            <person name="Chang Q."/>
            <person name="Ding S."/>
            <person name="Wang X."/>
            <person name="Zhu J."/>
            <person name="Ruan X."/>
            <person name="Zhao L."/>
            <person name="Wei J."/>
            <person name="Que T."/>
            <person name="Du C."/>
            <person name="Cheng J."/>
            <person name="Dai P."/>
            <person name="Han X."/>
            <person name="Huang E."/>
            <person name="Gao Y."/>
            <person name="Liu J."/>
            <person name="Shao H."/>
            <person name="Ye R."/>
            <person name="Li L."/>
            <person name="Wei W."/>
            <person name="Wang X."/>
            <person name="Wang C."/>
            <person name="Yang T."/>
            <person name="Huo Q."/>
            <person name="Li W."/>
            <person name="Guo W."/>
            <person name="Chen H."/>
            <person name="Zhou L."/>
            <person name="Ni X."/>
            <person name="Tian J."/>
            <person name="Zhou Y."/>
            <person name="Sheng Y."/>
            <person name="Liu T."/>
            <person name="Pan Y."/>
            <person name="Xia L."/>
            <person name="Li J."/>
            <person name="Zhao F."/>
            <person name="Cao W."/>
        </authorList>
    </citation>
    <scope>NUCLEOTIDE SEQUENCE</scope>
    <source>
        <strain evidence="1">Dsil-2018</strain>
    </source>
</reference>
<comment type="caution">
    <text evidence="1">The sequence shown here is derived from an EMBL/GenBank/DDBJ whole genome shotgun (WGS) entry which is preliminary data.</text>
</comment>